<dbReference type="SUPFAM" id="SSF53300">
    <property type="entry name" value="vWA-like"/>
    <property type="match status" value="1"/>
</dbReference>
<dbReference type="PROSITE" id="PS50234">
    <property type="entry name" value="VWFA"/>
    <property type="match status" value="1"/>
</dbReference>
<dbReference type="SMART" id="SM00327">
    <property type="entry name" value="VWA"/>
    <property type="match status" value="1"/>
</dbReference>
<dbReference type="InterPro" id="IPR002035">
    <property type="entry name" value="VWF_A"/>
</dbReference>
<reference evidence="3" key="1">
    <citation type="submission" date="2020-10" db="EMBL/GenBank/DDBJ databases">
        <authorList>
            <person name="Gilroy R."/>
        </authorList>
    </citation>
    <scope>NUCLEOTIDE SEQUENCE</scope>
    <source>
        <strain evidence="3">6276</strain>
    </source>
</reference>
<feature type="chain" id="PRO_5038984542" evidence="1">
    <location>
        <begin position="22"/>
        <end position="248"/>
    </location>
</feature>
<dbReference type="Pfam" id="PF00092">
    <property type="entry name" value="VWA"/>
    <property type="match status" value="1"/>
</dbReference>
<dbReference type="Gene3D" id="3.40.50.410">
    <property type="entry name" value="von Willebrand factor, type A domain"/>
    <property type="match status" value="1"/>
</dbReference>
<keyword evidence="1" id="KW-0732">Signal</keyword>
<feature type="signal peptide" evidence="1">
    <location>
        <begin position="1"/>
        <end position="21"/>
    </location>
</feature>
<protein>
    <submittedName>
        <fullName evidence="3">VWA domain-containing protein</fullName>
    </submittedName>
</protein>
<dbReference type="AlphaFoldDB" id="A0A9D1EY18"/>
<evidence type="ECO:0000313" key="3">
    <source>
        <dbReference type="EMBL" id="HIS35933.1"/>
    </source>
</evidence>
<evidence type="ECO:0000313" key="4">
    <source>
        <dbReference type="Proteomes" id="UP000823928"/>
    </source>
</evidence>
<gene>
    <name evidence="3" type="ORF">IAC10_04805</name>
</gene>
<evidence type="ECO:0000259" key="2">
    <source>
        <dbReference type="PROSITE" id="PS50234"/>
    </source>
</evidence>
<accession>A0A9D1EY18</accession>
<feature type="domain" description="VWFA" evidence="2">
    <location>
        <begin position="48"/>
        <end position="226"/>
    </location>
</feature>
<reference evidence="3" key="2">
    <citation type="journal article" date="2021" name="PeerJ">
        <title>Extensive microbial diversity within the chicken gut microbiome revealed by metagenomics and culture.</title>
        <authorList>
            <person name="Gilroy R."/>
            <person name="Ravi A."/>
            <person name="Getino M."/>
            <person name="Pursley I."/>
            <person name="Horton D.L."/>
            <person name="Alikhan N.F."/>
            <person name="Baker D."/>
            <person name="Gharbi K."/>
            <person name="Hall N."/>
            <person name="Watson M."/>
            <person name="Adriaenssens E.M."/>
            <person name="Foster-Nyarko E."/>
            <person name="Jarju S."/>
            <person name="Secka A."/>
            <person name="Antonio M."/>
            <person name="Oren A."/>
            <person name="Chaudhuri R.R."/>
            <person name="La Ragione R."/>
            <person name="Hildebrand F."/>
            <person name="Pallen M.J."/>
        </authorList>
    </citation>
    <scope>NUCLEOTIDE SEQUENCE</scope>
    <source>
        <strain evidence="3">6276</strain>
    </source>
</reference>
<dbReference type="Proteomes" id="UP000823928">
    <property type="component" value="Unassembled WGS sequence"/>
</dbReference>
<sequence>MKKFLIIVLCFLLGTNLYAQAKSKKYNVYSPTVYKQKNLVQASVDLTVVELVVDYSGSMRPWINLAKSTLQTILPKISNKALVGLRVFGQDSTFGLSSCTSSELMSFPKKDNKGQVLAGLNSARIGSSTPLTYALKKTVNNDFSSFYNKAKKKIILVTDGEDTCGGNPCDFVRKLMAERSDIVIDVIMISGSNKLKCLSDESGGTYYNVGTNSEFTEALNTTLQQIPSHSQDNKIHYQFIPITGKVLN</sequence>
<organism evidence="3 4">
    <name type="scientific">Candidatus Scatousia excrementigallinarum</name>
    <dbReference type="NCBI Taxonomy" id="2840935"/>
    <lineage>
        <taxon>Bacteria</taxon>
        <taxon>Candidatus Scatousia</taxon>
    </lineage>
</organism>
<evidence type="ECO:0000256" key="1">
    <source>
        <dbReference type="SAM" id="SignalP"/>
    </source>
</evidence>
<dbReference type="EMBL" id="DVIU01000098">
    <property type="protein sequence ID" value="HIS35933.1"/>
    <property type="molecule type" value="Genomic_DNA"/>
</dbReference>
<name>A0A9D1EY18_9BACT</name>
<comment type="caution">
    <text evidence="3">The sequence shown here is derived from an EMBL/GenBank/DDBJ whole genome shotgun (WGS) entry which is preliminary data.</text>
</comment>
<proteinExistence type="predicted"/>
<dbReference type="InterPro" id="IPR036465">
    <property type="entry name" value="vWFA_dom_sf"/>
</dbReference>